<dbReference type="Gene3D" id="3.40.50.10090">
    <property type="match status" value="2"/>
</dbReference>
<evidence type="ECO:0000256" key="2">
    <source>
        <dbReference type="ARBA" id="ARBA00008133"/>
    </source>
</evidence>
<dbReference type="SUPFAM" id="SSF69618">
    <property type="entry name" value="HemD-like"/>
    <property type="match status" value="1"/>
</dbReference>
<dbReference type="InterPro" id="IPR036108">
    <property type="entry name" value="4pyrrol_syn_uPrphyn_synt_sf"/>
</dbReference>
<proteinExistence type="inferred from homology"/>
<dbReference type="AlphaFoldDB" id="A0A251ZZG5"/>
<evidence type="ECO:0000313" key="11">
    <source>
        <dbReference type="EMBL" id="OUI80073.1"/>
    </source>
</evidence>
<comment type="pathway">
    <text evidence="1 9">Porphyrin-containing compound metabolism; protoporphyrin-IX biosynthesis; coproporphyrinogen-III from 5-aminolevulinate: step 3/4.</text>
</comment>
<keyword evidence="5 9" id="KW-0627">Porphyrin biosynthesis</keyword>
<dbReference type="InterPro" id="IPR039793">
    <property type="entry name" value="UROS/Hem4"/>
</dbReference>
<evidence type="ECO:0000256" key="8">
    <source>
        <dbReference type="ARBA" id="ARBA00048617"/>
    </source>
</evidence>
<evidence type="ECO:0000313" key="12">
    <source>
        <dbReference type="Proteomes" id="UP000194639"/>
    </source>
</evidence>
<dbReference type="GO" id="GO:0006780">
    <property type="term" value="P:uroporphyrinogen III biosynthetic process"/>
    <property type="evidence" value="ECO:0007669"/>
    <property type="project" value="UniProtKB-UniRule"/>
</dbReference>
<evidence type="ECO:0000256" key="4">
    <source>
        <dbReference type="ARBA" id="ARBA00023239"/>
    </source>
</evidence>
<sequence>MSQLLHPYKSIGVLVTRPEPGLSETLVAVQKAGWQAYASPALEISAHILPPLAKPPTALVLTSSQAIACACGMVTKNLPVFAVGARTAQRAQAAGFTQVYSANGNAADLQALLARMVVPEQERLLLLSGAGQGVSLATQLQALGFTVTRQVAYAARPVAQIEPAIVQQLRAGNIAYSLFFSAQSAKAWVQALPRDVLPFAAQTTALVLSGATADIVRAAGWQQVHVAVQPNATALLALLGTCPA</sequence>
<evidence type="ECO:0000256" key="5">
    <source>
        <dbReference type="ARBA" id="ARBA00023244"/>
    </source>
</evidence>
<feature type="domain" description="Tetrapyrrole biosynthesis uroporphyrinogen III synthase" evidence="10">
    <location>
        <begin position="28"/>
        <end position="236"/>
    </location>
</feature>
<organism evidence="11 12">
    <name type="scientific">Acetobacter orientalis</name>
    <dbReference type="NCBI Taxonomy" id="146474"/>
    <lineage>
        <taxon>Bacteria</taxon>
        <taxon>Pseudomonadati</taxon>
        <taxon>Pseudomonadota</taxon>
        <taxon>Alphaproteobacteria</taxon>
        <taxon>Acetobacterales</taxon>
        <taxon>Acetobacteraceae</taxon>
        <taxon>Acetobacter</taxon>
    </lineage>
</organism>
<dbReference type="CDD" id="cd06578">
    <property type="entry name" value="HemD"/>
    <property type="match status" value="1"/>
</dbReference>
<name>A0A251ZZG5_9PROT</name>
<comment type="similarity">
    <text evidence="2 9">Belongs to the uroporphyrinogen-III synthase family.</text>
</comment>
<dbReference type="EMBL" id="JOMO01000043">
    <property type="protein sequence ID" value="OUI80073.1"/>
    <property type="molecule type" value="Genomic_DNA"/>
</dbReference>
<accession>A0A251ZZG5</accession>
<reference evidence="11 12" key="1">
    <citation type="submission" date="2014-06" db="EMBL/GenBank/DDBJ databases">
        <authorList>
            <person name="Ju J."/>
            <person name="Zhang J."/>
        </authorList>
    </citation>
    <scope>NUCLEOTIDE SEQUENCE [LARGE SCALE GENOMIC DNA]</scope>
    <source>
        <strain evidence="11">DmW_045</strain>
    </source>
</reference>
<dbReference type="RefSeq" id="WP_086552894.1">
    <property type="nucleotide sequence ID" value="NZ_JOMO01000043.1"/>
</dbReference>
<dbReference type="GO" id="GO:0004852">
    <property type="term" value="F:uroporphyrinogen-III synthase activity"/>
    <property type="evidence" value="ECO:0007669"/>
    <property type="project" value="UniProtKB-UniRule"/>
</dbReference>
<dbReference type="PANTHER" id="PTHR38042:SF1">
    <property type="entry name" value="UROPORPHYRINOGEN-III SYNTHASE, CHLOROPLASTIC"/>
    <property type="match status" value="1"/>
</dbReference>
<evidence type="ECO:0000256" key="7">
    <source>
        <dbReference type="ARBA" id="ARBA00040167"/>
    </source>
</evidence>
<comment type="catalytic activity">
    <reaction evidence="8 9">
        <text>hydroxymethylbilane = uroporphyrinogen III + H2O</text>
        <dbReference type="Rhea" id="RHEA:18965"/>
        <dbReference type="ChEBI" id="CHEBI:15377"/>
        <dbReference type="ChEBI" id="CHEBI:57308"/>
        <dbReference type="ChEBI" id="CHEBI:57845"/>
        <dbReference type="EC" id="4.2.1.75"/>
    </reaction>
</comment>
<dbReference type="PANTHER" id="PTHR38042">
    <property type="entry name" value="UROPORPHYRINOGEN-III SYNTHASE, CHLOROPLASTIC"/>
    <property type="match status" value="1"/>
</dbReference>
<dbReference type="EC" id="4.2.1.75" evidence="3 9"/>
<dbReference type="Proteomes" id="UP000194639">
    <property type="component" value="Unassembled WGS sequence"/>
</dbReference>
<dbReference type="GO" id="GO:0006782">
    <property type="term" value="P:protoporphyrinogen IX biosynthetic process"/>
    <property type="evidence" value="ECO:0007669"/>
    <property type="project" value="UniProtKB-UniRule"/>
</dbReference>
<keyword evidence="4 9" id="KW-0456">Lyase</keyword>
<dbReference type="UniPathway" id="UPA00251">
    <property type="reaction ID" value="UER00320"/>
</dbReference>
<dbReference type="InterPro" id="IPR003754">
    <property type="entry name" value="4pyrrol_synth_uPrphyn_synth"/>
</dbReference>
<evidence type="ECO:0000256" key="6">
    <source>
        <dbReference type="ARBA" id="ARBA00037589"/>
    </source>
</evidence>
<evidence type="ECO:0000259" key="10">
    <source>
        <dbReference type="Pfam" id="PF02602"/>
    </source>
</evidence>
<comment type="function">
    <text evidence="6 9">Catalyzes cyclization of the linear tetrapyrrole, hydroxymethylbilane, to the macrocyclic uroporphyrinogen III.</text>
</comment>
<evidence type="ECO:0000256" key="9">
    <source>
        <dbReference type="RuleBase" id="RU366031"/>
    </source>
</evidence>
<comment type="caution">
    <text evidence="11">The sequence shown here is derived from an EMBL/GenBank/DDBJ whole genome shotgun (WGS) entry which is preliminary data.</text>
</comment>
<evidence type="ECO:0000256" key="3">
    <source>
        <dbReference type="ARBA" id="ARBA00013109"/>
    </source>
</evidence>
<dbReference type="Pfam" id="PF02602">
    <property type="entry name" value="HEM4"/>
    <property type="match status" value="1"/>
</dbReference>
<gene>
    <name evidence="11" type="ORF">HK12_10225</name>
</gene>
<evidence type="ECO:0000256" key="1">
    <source>
        <dbReference type="ARBA" id="ARBA00004772"/>
    </source>
</evidence>
<protein>
    <recommendedName>
        <fullName evidence="7 9">Uroporphyrinogen-III synthase</fullName>
        <ecNumber evidence="3 9">4.2.1.75</ecNumber>
    </recommendedName>
</protein>